<feature type="transmembrane region" description="Helical" evidence="8">
    <location>
        <begin position="331"/>
        <end position="351"/>
    </location>
</feature>
<dbReference type="EMBL" id="JAMQCR010000002">
    <property type="protein sequence ID" value="MCM2534671.1"/>
    <property type="molecule type" value="Genomic_DNA"/>
</dbReference>
<evidence type="ECO:0000256" key="4">
    <source>
        <dbReference type="ARBA" id="ARBA00022544"/>
    </source>
</evidence>
<feature type="transmembrane region" description="Helical" evidence="8">
    <location>
        <begin position="39"/>
        <end position="61"/>
    </location>
</feature>
<evidence type="ECO:0000256" key="7">
    <source>
        <dbReference type="ARBA" id="ARBA00023136"/>
    </source>
</evidence>
<evidence type="ECO:0000313" key="9">
    <source>
        <dbReference type="EMBL" id="MCM2534671.1"/>
    </source>
</evidence>
<dbReference type="PANTHER" id="PTHR34975:SF2">
    <property type="entry name" value="SPORE GERMINATION PROTEIN A2"/>
    <property type="match status" value="1"/>
</dbReference>
<dbReference type="InterPro" id="IPR004761">
    <property type="entry name" value="Spore_GerAB"/>
</dbReference>
<feature type="transmembrane region" description="Helical" evidence="8">
    <location>
        <begin position="116"/>
        <end position="133"/>
    </location>
</feature>
<evidence type="ECO:0000313" key="10">
    <source>
        <dbReference type="Proteomes" id="UP001523262"/>
    </source>
</evidence>
<organism evidence="9 10">
    <name type="scientific">Neobacillus pocheonensis</name>
    <dbReference type="NCBI Taxonomy" id="363869"/>
    <lineage>
        <taxon>Bacteria</taxon>
        <taxon>Bacillati</taxon>
        <taxon>Bacillota</taxon>
        <taxon>Bacilli</taxon>
        <taxon>Bacillales</taxon>
        <taxon>Bacillaceae</taxon>
        <taxon>Neobacillus</taxon>
    </lineage>
</organism>
<feature type="transmembrane region" description="Helical" evidence="8">
    <location>
        <begin position="214"/>
        <end position="235"/>
    </location>
</feature>
<feature type="transmembrane region" description="Helical" evidence="8">
    <location>
        <begin position="181"/>
        <end position="202"/>
    </location>
</feature>
<evidence type="ECO:0000256" key="1">
    <source>
        <dbReference type="ARBA" id="ARBA00004141"/>
    </source>
</evidence>
<sequence>MNQKQIYAIHIYILMIISTGFTVHVLGVPALLTVAKRDAWISTICSSIPVVIWMLLVFYLYKKLNNDDIISFLQKTLSKWAFSIFAILSCIFFLSNAFITLKFTLYWAKANYTQDIPDFVVILLFSFICYYSAAKGLRTISVVALVLLPLVVFFGFLVGLGNMPNKNYELLFPIFENGYKSFFLGLTYASTTIFEVFFILYLTSELKDKLKLKWLIVVVMILVELSFGPLVGAIAEFGSVEAEKMRNPAYEEWKLLTIGQHITRLDFLSIFQWLSGAFIRVSISLFISAKLFSYNKKKKWVLPVLCVLLFIAACINWDATSLLNYSLKVYYPISRIFEICTMLFLLLVVMVKGDKQ</sequence>
<keyword evidence="6 8" id="KW-1133">Transmembrane helix</keyword>
<dbReference type="PANTHER" id="PTHR34975">
    <property type="entry name" value="SPORE GERMINATION PROTEIN A2"/>
    <property type="match status" value="1"/>
</dbReference>
<feature type="transmembrane region" description="Helical" evidence="8">
    <location>
        <begin position="82"/>
        <end position="104"/>
    </location>
</feature>
<keyword evidence="5 8" id="KW-0812">Transmembrane</keyword>
<evidence type="ECO:0000256" key="2">
    <source>
        <dbReference type="ARBA" id="ARBA00007998"/>
    </source>
</evidence>
<comment type="caution">
    <text evidence="9">The sequence shown here is derived from an EMBL/GenBank/DDBJ whole genome shotgun (WGS) entry which is preliminary data.</text>
</comment>
<evidence type="ECO:0000256" key="3">
    <source>
        <dbReference type="ARBA" id="ARBA00022448"/>
    </source>
</evidence>
<feature type="transmembrane region" description="Helical" evidence="8">
    <location>
        <begin position="300"/>
        <end position="319"/>
    </location>
</feature>
<accession>A0ABT0WEC8</accession>
<keyword evidence="7 8" id="KW-0472">Membrane</keyword>
<feature type="transmembrane region" description="Helical" evidence="8">
    <location>
        <begin position="270"/>
        <end position="288"/>
    </location>
</feature>
<gene>
    <name evidence="9" type="ORF">NDK43_22870</name>
</gene>
<reference evidence="9 10" key="1">
    <citation type="submission" date="2022-06" db="EMBL/GenBank/DDBJ databases">
        <authorList>
            <person name="Jeon C.O."/>
        </authorList>
    </citation>
    <scope>NUCLEOTIDE SEQUENCE [LARGE SCALE GENOMIC DNA]</scope>
    <source>
        <strain evidence="9 10">KCTC 13943</strain>
    </source>
</reference>
<comment type="subcellular location">
    <subcellularLocation>
        <location evidence="1">Membrane</location>
        <topology evidence="1">Multi-pass membrane protein</topology>
    </subcellularLocation>
</comment>
<name>A0ABT0WEC8_9BACI</name>
<keyword evidence="4" id="KW-0309">Germination</keyword>
<dbReference type="Proteomes" id="UP001523262">
    <property type="component" value="Unassembled WGS sequence"/>
</dbReference>
<evidence type="ECO:0000256" key="5">
    <source>
        <dbReference type="ARBA" id="ARBA00022692"/>
    </source>
</evidence>
<comment type="similarity">
    <text evidence="2">Belongs to the amino acid-polyamine-organocation (APC) superfamily. Spore germination protein (SGP) (TC 2.A.3.9) family.</text>
</comment>
<keyword evidence="10" id="KW-1185">Reference proteome</keyword>
<keyword evidence="3" id="KW-0813">Transport</keyword>
<dbReference type="Pfam" id="PF03845">
    <property type="entry name" value="Spore_permease"/>
    <property type="match status" value="1"/>
</dbReference>
<proteinExistence type="inferred from homology"/>
<dbReference type="NCBIfam" id="TIGR00912">
    <property type="entry name" value="2A0309"/>
    <property type="match status" value="1"/>
</dbReference>
<evidence type="ECO:0000256" key="6">
    <source>
        <dbReference type="ARBA" id="ARBA00022989"/>
    </source>
</evidence>
<feature type="transmembrane region" description="Helical" evidence="8">
    <location>
        <begin position="140"/>
        <end position="161"/>
    </location>
</feature>
<evidence type="ECO:0000256" key="8">
    <source>
        <dbReference type="SAM" id="Phobius"/>
    </source>
</evidence>
<protein>
    <submittedName>
        <fullName evidence="9">Spore germination protein</fullName>
    </submittedName>
</protein>
<feature type="transmembrane region" description="Helical" evidence="8">
    <location>
        <begin position="7"/>
        <end position="27"/>
    </location>
</feature>